<comment type="caution">
    <text evidence="2">The sequence shown here is derived from an EMBL/GenBank/DDBJ whole genome shotgun (WGS) entry which is preliminary data.</text>
</comment>
<dbReference type="InterPro" id="IPR025296">
    <property type="entry name" value="DUF4158"/>
</dbReference>
<evidence type="ECO:0000313" key="3">
    <source>
        <dbReference type="Proteomes" id="UP000033618"/>
    </source>
</evidence>
<accession>A0A0F5JTZ5</accession>
<dbReference type="AlphaFoldDB" id="A0A0F5JTZ5"/>
<name>A0A0F5JTZ5_9BURK</name>
<gene>
    <name evidence="2" type="ORF">WM40_26965</name>
</gene>
<feature type="non-terminal residue" evidence="2">
    <location>
        <position position="196"/>
    </location>
</feature>
<sequence length="196" mass="22284">MTTSKSERLAVLSVAEQEALYGLPDFDDAQRLDYLGLSESQLTLACSRNGLHHQVWCVLQIGYFKAKQTFSRFTWDEVPDDLAFVLSRYFPGQAFEPLRVSRREHYTQRALITQLFDYRLWSSDFLGQLVGHAQQVVLRDISPGFIVAELVAYLNEHKVERPGYTTLQTVISQALSAERQRVTGILSAALDEPTRA</sequence>
<evidence type="ECO:0000313" key="2">
    <source>
        <dbReference type="EMBL" id="KKB60822.1"/>
    </source>
</evidence>
<organism evidence="2 3">
    <name type="scientific">Robbsia andropogonis</name>
    <dbReference type="NCBI Taxonomy" id="28092"/>
    <lineage>
        <taxon>Bacteria</taxon>
        <taxon>Pseudomonadati</taxon>
        <taxon>Pseudomonadota</taxon>
        <taxon>Betaproteobacteria</taxon>
        <taxon>Burkholderiales</taxon>
        <taxon>Burkholderiaceae</taxon>
        <taxon>Robbsia</taxon>
    </lineage>
</organism>
<dbReference type="Pfam" id="PF13700">
    <property type="entry name" value="DUF4158"/>
    <property type="match status" value="1"/>
</dbReference>
<reference evidence="2 3" key="1">
    <citation type="submission" date="2015-03" db="EMBL/GenBank/DDBJ databases">
        <title>Draft Genome Sequence of Burkholderia andropogonis type strain ICMP2807, isolated from Sorghum bicolor.</title>
        <authorList>
            <person name="Lopes-Santos L."/>
            <person name="Castro D.B."/>
            <person name="Ottoboni L.M."/>
            <person name="Park D."/>
            <person name="Weirc B.S."/>
            <person name="Destefano S.A."/>
        </authorList>
    </citation>
    <scope>NUCLEOTIDE SEQUENCE [LARGE SCALE GENOMIC DNA]</scope>
    <source>
        <strain evidence="2 3">ICMP2807</strain>
    </source>
</reference>
<keyword evidence="3" id="KW-1185">Reference proteome</keyword>
<feature type="domain" description="DUF4158" evidence="1">
    <location>
        <begin position="12"/>
        <end position="174"/>
    </location>
</feature>
<dbReference type="EMBL" id="LAQU01000181">
    <property type="protein sequence ID" value="KKB60822.1"/>
    <property type="molecule type" value="Genomic_DNA"/>
</dbReference>
<dbReference type="Proteomes" id="UP000033618">
    <property type="component" value="Unassembled WGS sequence"/>
</dbReference>
<dbReference type="OrthoDB" id="5292689at2"/>
<dbReference type="RefSeq" id="WP_046154626.1">
    <property type="nucleotide sequence ID" value="NZ_LAQU01000181.1"/>
</dbReference>
<protein>
    <submittedName>
        <fullName evidence="2">Transposase</fullName>
    </submittedName>
</protein>
<evidence type="ECO:0000259" key="1">
    <source>
        <dbReference type="Pfam" id="PF13700"/>
    </source>
</evidence>
<proteinExistence type="predicted"/>